<dbReference type="AlphaFoldDB" id="A0A6L9Q8Q5"/>
<dbReference type="GO" id="GO:0032259">
    <property type="term" value="P:methylation"/>
    <property type="evidence" value="ECO:0007669"/>
    <property type="project" value="UniProtKB-KW"/>
</dbReference>
<dbReference type="Proteomes" id="UP000475532">
    <property type="component" value="Unassembled WGS sequence"/>
</dbReference>
<protein>
    <submittedName>
        <fullName evidence="1">16S rRNA (Adenine(1518)-N(6)/adenine(1519)-N(6))-dimethyltransferase</fullName>
    </submittedName>
</protein>
<organism evidence="1 2">
    <name type="scientific">Actinomadura bangladeshensis</name>
    <dbReference type="NCBI Taxonomy" id="453573"/>
    <lineage>
        <taxon>Bacteria</taxon>
        <taxon>Bacillati</taxon>
        <taxon>Actinomycetota</taxon>
        <taxon>Actinomycetes</taxon>
        <taxon>Streptosporangiales</taxon>
        <taxon>Thermomonosporaceae</taxon>
        <taxon>Actinomadura</taxon>
    </lineage>
</organism>
<feature type="non-terminal residue" evidence="1">
    <location>
        <position position="1"/>
    </location>
</feature>
<gene>
    <name evidence="1" type="ORF">G3I70_05060</name>
</gene>
<reference evidence="1 2" key="1">
    <citation type="submission" date="2020-01" db="EMBL/GenBank/DDBJ databases">
        <title>Insect and environment-associated Actinomycetes.</title>
        <authorList>
            <person name="Currrie C."/>
            <person name="Chevrette M."/>
            <person name="Carlson C."/>
            <person name="Stubbendieck R."/>
            <person name="Wendt-Pienkowski E."/>
        </authorList>
    </citation>
    <scope>NUCLEOTIDE SEQUENCE [LARGE SCALE GENOMIC DNA]</scope>
    <source>
        <strain evidence="1 2">SID10258</strain>
    </source>
</reference>
<dbReference type="EMBL" id="JAAGLI010000123">
    <property type="protein sequence ID" value="NEA21870.1"/>
    <property type="molecule type" value="Genomic_DNA"/>
</dbReference>
<dbReference type="GO" id="GO:0008168">
    <property type="term" value="F:methyltransferase activity"/>
    <property type="evidence" value="ECO:0007669"/>
    <property type="project" value="UniProtKB-KW"/>
</dbReference>
<evidence type="ECO:0000313" key="2">
    <source>
        <dbReference type="Proteomes" id="UP000475532"/>
    </source>
</evidence>
<keyword evidence="1" id="KW-0489">Methyltransferase</keyword>
<evidence type="ECO:0000313" key="1">
    <source>
        <dbReference type="EMBL" id="NEA21870.1"/>
    </source>
</evidence>
<proteinExistence type="predicted"/>
<sequence>AGVDPRARGEALDVAAFARIAEYGPSRRGDRSPTP</sequence>
<accession>A0A6L9Q8Q5</accession>
<keyword evidence="1" id="KW-0808">Transferase</keyword>
<name>A0A6L9Q8Q5_9ACTN</name>
<comment type="caution">
    <text evidence="1">The sequence shown here is derived from an EMBL/GenBank/DDBJ whole genome shotgun (WGS) entry which is preliminary data.</text>
</comment>